<organism evidence="6 7">
    <name type="scientific">Kangsaoukella pontilimi</name>
    <dbReference type="NCBI Taxonomy" id="2691042"/>
    <lineage>
        <taxon>Bacteria</taxon>
        <taxon>Pseudomonadati</taxon>
        <taxon>Pseudomonadota</taxon>
        <taxon>Alphaproteobacteria</taxon>
        <taxon>Rhodobacterales</taxon>
        <taxon>Paracoccaceae</taxon>
        <taxon>Kangsaoukella</taxon>
    </lineage>
</organism>
<dbReference type="AlphaFoldDB" id="A0A7C9MX69"/>
<evidence type="ECO:0000313" key="7">
    <source>
        <dbReference type="Proteomes" id="UP000480350"/>
    </source>
</evidence>
<evidence type="ECO:0000256" key="1">
    <source>
        <dbReference type="ARBA" id="ARBA00004418"/>
    </source>
</evidence>
<evidence type="ECO:0000256" key="4">
    <source>
        <dbReference type="RuleBase" id="RU362063"/>
    </source>
</evidence>
<dbReference type="Gene3D" id="2.30.30.760">
    <property type="match status" value="1"/>
</dbReference>
<dbReference type="GO" id="GO:0044780">
    <property type="term" value="P:bacterial-type flagellum assembly"/>
    <property type="evidence" value="ECO:0007669"/>
    <property type="project" value="InterPro"/>
</dbReference>
<keyword evidence="6" id="KW-0282">Flagellum</keyword>
<evidence type="ECO:0000313" key="6">
    <source>
        <dbReference type="EMBL" id="MXQ08174.1"/>
    </source>
</evidence>
<reference evidence="6 7" key="1">
    <citation type="submission" date="2019-12" db="EMBL/GenBank/DDBJ databases">
        <authorList>
            <person name="Lee S.D."/>
        </authorList>
    </citation>
    <scope>NUCLEOTIDE SEQUENCE [LARGE SCALE GENOMIC DNA]</scope>
    <source>
        <strain evidence="6 7">GH1-50</strain>
    </source>
</reference>
<dbReference type="InterPro" id="IPR013974">
    <property type="entry name" value="SAF"/>
</dbReference>
<dbReference type="RefSeq" id="WP_160764116.1">
    <property type="nucleotide sequence ID" value="NZ_WUPT01000002.1"/>
</dbReference>
<sequence>MRILVAFLLIASQAPADTSLTTLRLVRPATVLGAEDVGRLDRLVPGTLTSPDQAIGYEARVMLYPGRPILLGDVGPAALVERNQPVKLIYRTGGLTITTDGRALDRGASGEAVRVMNLASRTTISGTVQPDGSIQVGPGG</sequence>
<dbReference type="InterPro" id="IPR039246">
    <property type="entry name" value="Flagellar_FlgA"/>
</dbReference>
<comment type="function">
    <text evidence="4">Involved in the assembly process of the P-ring formation. It may associate with FlgF on the rod constituting a structure essential for the P-ring assembly or may act as a modulator protein for the P-ring assembly.</text>
</comment>
<evidence type="ECO:0000256" key="2">
    <source>
        <dbReference type="ARBA" id="ARBA00022729"/>
    </source>
</evidence>
<dbReference type="InterPro" id="IPR017585">
    <property type="entry name" value="SAF_FlgA"/>
</dbReference>
<feature type="domain" description="SAF" evidence="5">
    <location>
        <begin position="17"/>
        <end position="75"/>
    </location>
</feature>
<keyword evidence="2 4" id="KW-0732">Signal</keyword>
<protein>
    <recommendedName>
        <fullName evidence="4">Flagella basal body P-ring formation protein FlgA</fullName>
    </recommendedName>
</protein>
<reference evidence="6 7" key="2">
    <citation type="submission" date="2020-03" db="EMBL/GenBank/DDBJ databases">
        <title>Kangsaoukella pontilimi gen. nov., sp. nov., a new member of the family Rhodobacteraceae isolated from a tidal mudflat.</title>
        <authorList>
            <person name="Kim I.S."/>
        </authorList>
    </citation>
    <scope>NUCLEOTIDE SEQUENCE [LARGE SCALE GENOMIC DNA]</scope>
    <source>
        <strain evidence="6 7">GH1-50</strain>
    </source>
</reference>
<gene>
    <name evidence="6" type="primary">flgA</name>
    <name evidence="6" type="ORF">GQ651_10000</name>
</gene>
<dbReference type="PANTHER" id="PTHR36307:SF1">
    <property type="entry name" value="FLAGELLA BASAL BODY P-RING FORMATION PROTEIN FLGA"/>
    <property type="match status" value="1"/>
</dbReference>
<dbReference type="GO" id="GO:0042597">
    <property type="term" value="C:periplasmic space"/>
    <property type="evidence" value="ECO:0007669"/>
    <property type="project" value="UniProtKB-SubCell"/>
</dbReference>
<proteinExistence type="inferred from homology"/>
<dbReference type="NCBIfam" id="TIGR03170">
    <property type="entry name" value="flgA_cterm"/>
    <property type="match status" value="1"/>
</dbReference>
<feature type="signal peptide" evidence="4">
    <location>
        <begin position="1"/>
        <end position="16"/>
    </location>
</feature>
<dbReference type="Pfam" id="PF13144">
    <property type="entry name" value="ChapFlgA"/>
    <property type="match status" value="1"/>
</dbReference>
<dbReference type="SMART" id="SM00858">
    <property type="entry name" value="SAF"/>
    <property type="match status" value="1"/>
</dbReference>
<keyword evidence="7" id="KW-1185">Reference proteome</keyword>
<evidence type="ECO:0000256" key="3">
    <source>
        <dbReference type="ARBA" id="ARBA00022764"/>
    </source>
</evidence>
<dbReference type="PANTHER" id="PTHR36307">
    <property type="entry name" value="FLAGELLA BASAL BODY P-RING FORMATION PROTEIN FLGA"/>
    <property type="match status" value="1"/>
</dbReference>
<evidence type="ECO:0000259" key="5">
    <source>
        <dbReference type="SMART" id="SM00858"/>
    </source>
</evidence>
<comment type="subcellular location">
    <subcellularLocation>
        <location evidence="1 4">Periplasm</location>
    </subcellularLocation>
</comment>
<dbReference type="CDD" id="cd11614">
    <property type="entry name" value="SAF_CpaB_FlgA_like"/>
    <property type="match status" value="1"/>
</dbReference>
<feature type="chain" id="PRO_5029034173" description="Flagella basal body P-ring formation protein FlgA" evidence="4">
    <location>
        <begin position="17"/>
        <end position="140"/>
    </location>
</feature>
<keyword evidence="6" id="KW-0966">Cell projection</keyword>
<dbReference type="Proteomes" id="UP000480350">
    <property type="component" value="Unassembled WGS sequence"/>
</dbReference>
<dbReference type="EMBL" id="WUPT01000002">
    <property type="protein sequence ID" value="MXQ08174.1"/>
    <property type="molecule type" value="Genomic_DNA"/>
</dbReference>
<keyword evidence="3 4" id="KW-0574">Periplasm</keyword>
<comment type="similarity">
    <text evidence="4">Belongs to the FlgA family.</text>
</comment>
<comment type="caution">
    <text evidence="6">The sequence shown here is derived from an EMBL/GenBank/DDBJ whole genome shotgun (WGS) entry which is preliminary data.</text>
</comment>
<keyword evidence="4" id="KW-1005">Bacterial flagellum biogenesis</keyword>
<keyword evidence="6" id="KW-0969">Cilium</keyword>
<name>A0A7C9MX69_9RHOB</name>
<accession>A0A7C9MX69</accession>